<evidence type="ECO:0000256" key="4">
    <source>
        <dbReference type="ARBA" id="ARBA00012707"/>
    </source>
</evidence>
<name>W5SNS6_BORAN</name>
<dbReference type="PIRSF" id="PIRSF000428">
    <property type="entry name" value="P_Ac_trans"/>
    <property type="match status" value="1"/>
</dbReference>
<dbReference type="EC" id="2.3.1.8" evidence="4"/>
<keyword evidence="7 10" id="KW-0012">Acyltransferase</keyword>
<comment type="catalytic activity">
    <reaction evidence="1">
        <text>acetyl-CoA + phosphate = acetyl phosphate + CoA</text>
        <dbReference type="Rhea" id="RHEA:19521"/>
        <dbReference type="ChEBI" id="CHEBI:22191"/>
        <dbReference type="ChEBI" id="CHEBI:43474"/>
        <dbReference type="ChEBI" id="CHEBI:57287"/>
        <dbReference type="ChEBI" id="CHEBI:57288"/>
        <dbReference type="EC" id="2.3.1.8"/>
    </reaction>
</comment>
<comment type="similarity">
    <text evidence="3">Belongs to the phosphate acetyltransferase and butyryltransferase family.</text>
</comment>
<dbReference type="Proteomes" id="UP000019262">
    <property type="component" value="Chromosome"/>
</dbReference>
<organism evidence="10 11">
    <name type="scientific">Borrelia anserina BA2</name>
    <dbReference type="NCBI Taxonomy" id="1313293"/>
    <lineage>
        <taxon>Bacteria</taxon>
        <taxon>Pseudomonadati</taxon>
        <taxon>Spirochaetota</taxon>
        <taxon>Spirochaetia</taxon>
        <taxon>Spirochaetales</taxon>
        <taxon>Borreliaceae</taxon>
        <taxon>Borrelia</taxon>
    </lineage>
</organism>
<dbReference type="InterPro" id="IPR042112">
    <property type="entry name" value="P_AcTrfase_dom2"/>
</dbReference>
<dbReference type="InterPro" id="IPR042113">
    <property type="entry name" value="P_AcTrfase_dom1"/>
</dbReference>
<evidence type="ECO:0000256" key="6">
    <source>
        <dbReference type="ARBA" id="ARBA00022679"/>
    </source>
</evidence>
<proteinExistence type="inferred from homology"/>
<dbReference type="eggNOG" id="COG0280">
    <property type="taxonomic scope" value="Bacteria"/>
</dbReference>
<evidence type="ECO:0000313" key="10">
    <source>
        <dbReference type="EMBL" id="AHH08562.1"/>
    </source>
</evidence>
<reference evidence="10 11" key="1">
    <citation type="submission" date="2013-04" db="EMBL/GenBank/DDBJ databases">
        <title>Comparative Genomics of Relapsing Fever Spirochetes.</title>
        <authorList>
            <person name="Schwan T.G."/>
            <person name="Raffel S.J."/>
            <person name="Porcella S.F."/>
            <person name="Martens C.A."/>
            <person name="Bruno D.P."/>
            <person name="Rickefs S.M."/>
            <person name="Barbian K.B."/>
        </authorList>
    </citation>
    <scope>NUCLEOTIDE SEQUENCE [LARGE SCALE GENOMIC DNA]</scope>
    <source>
        <strain evidence="10 11">BA2</strain>
    </source>
</reference>
<dbReference type="AlphaFoldDB" id="W5SNS6"/>
<gene>
    <name evidence="10" type="ORF">BAN_0056100</name>
</gene>
<dbReference type="InterPro" id="IPR002505">
    <property type="entry name" value="PTA_PTB"/>
</dbReference>
<dbReference type="SUPFAM" id="SSF53659">
    <property type="entry name" value="Isocitrate/Isopropylmalate dehydrogenase-like"/>
    <property type="match status" value="1"/>
</dbReference>
<dbReference type="NCBIfam" id="NF007233">
    <property type="entry name" value="PRK09653.1"/>
    <property type="match status" value="1"/>
</dbReference>
<dbReference type="Pfam" id="PF01515">
    <property type="entry name" value="PTA_PTB"/>
    <property type="match status" value="1"/>
</dbReference>
<dbReference type="GO" id="GO:0008959">
    <property type="term" value="F:phosphate acetyltransferase activity"/>
    <property type="evidence" value="ECO:0007669"/>
    <property type="project" value="UniProtKB-EC"/>
</dbReference>
<dbReference type="Gene3D" id="3.40.50.10950">
    <property type="match status" value="1"/>
</dbReference>
<evidence type="ECO:0000256" key="3">
    <source>
        <dbReference type="ARBA" id="ARBA00005656"/>
    </source>
</evidence>
<dbReference type="EMBL" id="CP005829">
    <property type="protein sequence ID" value="AHH08562.1"/>
    <property type="molecule type" value="Genomic_DNA"/>
</dbReference>
<comment type="pathway">
    <text evidence="2">Metabolic intermediate biosynthesis; acetyl-CoA biosynthesis; acetyl-CoA from acetate: step 2/2.</text>
</comment>
<dbReference type="HOGENOM" id="CLU_019723_0_1_12"/>
<sequence length="361" mass="39687">MLLLIGRYNIENIMKFFSFKDYVCSKAKKVVIEKGDKASVVFPESTDIRILKATVDILKESLAGLVVLIGRKDEVFRRLKELVGFKSNILEMIKVIEPASFKDLSKYLDEYLSLRYNRELTLKKAREELLDEIVFSMMMVRLGEVKTCVCGALASSAKVLRSVFRILPKLNETKFVSSFMIVDTGDVLNRSEACFGYGGILMFADCAVIVNPDSLQLAEIAIQSANSFKKIFGAEPKLALLSFSTKGSAHSVEVEKVRSALEIVKKKCADLLVDGELQADAALVKSVAEKKCSDSLVAGDANILIFPSLESGNIGYKLVERLAFAKTYGPFLQGLKNPVSDLSRGCSVDDIVLTSALMVGS</sequence>
<protein>
    <recommendedName>
        <fullName evidence="5">Phosphate acetyltransferase</fullName>
        <ecNumber evidence="4">2.3.1.8</ecNumber>
    </recommendedName>
    <alternativeName>
        <fullName evidence="8">Phosphotransacetylase</fullName>
    </alternativeName>
</protein>
<dbReference type="InterPro" id="IPR012147">
    <property type="entry name" value="P_Ac_Bu_trans"/>
</dbReference>
<evidence type="ECO:0000259" key="9">
    <source>
        <dbReference type="Pfam" id="PF01515"/>
    </source>
</evidence>
<dbReference type="InterPro" id="IPR004614">
    <property type="entry name" value="P_AcTrfase"/>
</dbReference>
<dbReference type="Gene3D" id="3.40.50.10750">
    <property type="entry name" value="Isocitrate/Isopropylmalate dehydrogenase-like"/>
    <property type="match status" value="1"/>
</dbReference>
<evidence type="ECO:0000256" key="8">
    <source>
        <dbReference type="ARBA" id="ARBA00031108"/>
    </source>
</evidence>
<dbReference type="PATRIC" id="fig|1313293.3.peg.608"/>
<evidence type="ECO:0000313" key="11">
    <source>
        <dbReference type="Proteomes" id="UP000019262"/>
    </source>
</evidence>
<dbReference type="PANTHER" id="PTHR43356:SF3">
    <property type="entry name" value="PHOSPHATE ACETYLTRANSFERASE"/>
    <property type="match status" value="1"/>
</dbReference>
<feature type="domain" description="Phosphate acetyl/butaryl transferase" evidence="9">
    <location>
        <begin position="27"/>
        <end position="359"/>
    </location>
</feature>
<dbReference type="NCBIfam" id="TIGR00651">
    <property type="entry name" value="pta"/>
    <property type="match status" value="1"/>
</dbReference>
<accession>W5SNS6</accession>
<dbReference type="PANTHER" id="PTHR43356">
    <property type="entry name" value="PHOSPHATE ACETYLTRANSFERASE"/>
    <property type="match status" value="1"/>
</dbReference>
<evidence type="ECO:0000256" key="5">
    <source>
        <dbReference type="ARBA" id="ARBA00021528"/>
    </source>
</evidence>
<keyword evidence="6 10" id="KW-0808">Transferase</keyword>
<evidence type="ECO:0000256" key="7">
    <source>
        <dbReference type="ARBA" id="ARBA00023315"/>
    </source>
</evidence>
<evidence type="ECO:0000256" key="2">
    <source>
        <dbReference type="ARBA" id="ARBA00004989"/>
    </source>
</evidence>
<evidence type="ECO:0000256" key="1">
    <source>
        <dbReference type="ARBA" id="ARBA00000705"/>
    </source>
</evidence>
<dbReference type="InterPro" id="IPR050500">
    <property type="entry name" value="Phos_Acetyltrans/Butyryltrans"/>
</dbReference>